<accession>A0A1G1XLG8</accession>
<dbReference type="EMBL" id="MHHY01000009">
    <property type="protein sequence ID" value="OGY40157.1"/>
    <property type="molecule type" value="Genomic_DNA"/>
</dbReference>
<protein>
    <submittedName>
        <fullName evidence="2">Uncharacterized protein</fullName>
    </submittedName>
</protein>
<sequence length="62" mass="6954">MRGAPGMILRPINWSKAPRWLKIARALISSDSRWLLGEPRGGKRRGHHGRADKRATKKVAPS</sequence>
<feature type="compositionally biased region" description="Basic residues" evidence="1">
    <location>
        <begin position="42"/>
        <end position="62"/>
    </location>
</feature>
<reference evidence="2 3" key="1">
    <citation type="journal article" date="2016" name="Nat. Commun.">
        <title>Thousands of microbial genomes shed light on interconnected biogeochemical processes in an aquifer system.</title>
        <authorList>
            <person name="Anantharaman K."/>
            <person name="Brown C.T."/>
            <person name="Hug L.A."/>
            <person name="Sharon I."/>
            <person name="Castelle C.J."/>
            <person name="Probst A.J."/>
            <person name="Thomas B.C."/>
            <person name="Singh A."/>
            <person name="Wilkins M.J."/>
            <person name="Karaoz U."/>
            <person name="Brodie E.L."/>
            <person name="Williams K.H."/>
            <person name="Hubbard S.S."/>
            <person name="Banfield J.F."/>
        </authorList>
    </citation>
    <scope>NUCLEOTIDE SEQUENCE [LARGE SCALE GENOMIC DNA]</scope>
</reference>
<comment type="caution">
    <text evidence="2">The sequence shown here is derived from an EMBL/GenBank/DDBJ whole genome shotgun (WGS) entry which is preliminary data.</text>
</comment>
<evidence type="ECO:0000313" key="2">
    <source>
        <dbReference type="EMBL" id="OGY40157.1"/>
    </source>
</evidence>
<gene>
    <name evidence="2" type="ORF">A2570_02620</name>
</gene>
<evidence type="ECO:0000313" key="3">
    <source>
        <dbReference type="Proteomes" id="UP000178570"/>
    </source>
</evidence>
<dbReference type="AlphaFoldDB" id="A0A1G1XLG8"/>
<dbReference type="Proteomes" id="UP000178570">
    <property type="component" value="Unassembled WGS sequence"/>
</dbReference>
<organism evidence="2 3">
    <name type="scientific">Candidatus Brennerbacteria bacterium RIFOXYD1_FULL_41_16</name>
    <dbReference type="NCBI Taxonomy" id="1797529"/>
    <lineage>
        <taxon>Bacteria</taxon>
        <taxon>Candidatus Brenneribacteriota</taxon>
    </lineage>
</organism>
<dbReference type="STRING" id="1797529.A2570_02620"/>
<feature type="region of interest" description="Disordered" evidence="1">
    <location>
        <begin position="35"/>
        <end position="62"/>
    </location>
</feature>
<evidence type="ECO:0000256" key="1">
    <source>
        <dbReference type="SAM" id="MobiDB-lite"/>
    </source>
</evidence>
<proteinExistence type="predicted"/>
<name>A0A1G1XLG8_9BACT</name>